<comment type="similarity">
    <text evidence="1">Belongs to the IF-3 family.</text>
</comment>
<evidence type="ECO:0000256" key="1">
    <source>
        <dbReference type="ARBA" id="ARBA00005439"/>
    </source>
</evidence>
<dbReference type="AlphaFoldDB" id="A0A1G1ZNE7"/>
<evidence type="ECO:0000259" key="5">
    <source>
        <dbReference type="Pfam" id="PF00707"/>
    </source>
</evidence>
<comment type="caution">
    <text evidence="7">The sequence shown here is derived from an EMBL/GenBank/DDBJ whole genome shotgun (WGS) entry which is preliminary data.</text>
</comment>
<dbReference type="InterPro" id="IPR001288">
    <property type="entry name" value="Translation_initiation_fac_3"/>
</dbReference>
<keyword evidence="3" id="KW-0648">Protein biosynthesis</keyword>
<evidence type="ECO:0000256" key="2">
    <source>
        <dbReference type="ARBA" id="ARBA00022540"/>
    </source>
</evidence>
<dbReference type="Proteomes" id="UP000177942">
    <property type="component" value="Unassembled WGS sequence"/>
</dbReference>
<dbReference type="EMBL" id="MHJJ01000007">
    <property type="protein sequence ID" value="OGY65676.1"/>
    <property type="molecule type" value="Genomic_DNA"/>
</dbReference>
<feature type="domain" description="Translation initiation factor 3 C-terminal" evidence="5">
    <location>
        <begin position="56"/>
        <end position="121"/>
    </location>
</feature>
<evidence type="ECO:0000256" key="4">
    <source>
        <dbReference type="NCBIfam" id="TIGR00168"/>
    </source>
</evidence>
<proteinExistence type="inferred from homology"/>
<dbReference type="InterPro" id="IPR019814">
    <property type="entry name" value="Translation_initiation_fac_3_N"/>
</dbReference>
<dbReference type="NCBIfam" id="TIGR00168">
    <property type="entry name" value="infC"/>
    <property type="match status" value="1"/>
</dbReference>
<evidence type="ECO:0000256" key="3">
    <source>
        <dbReference type="ARBA" id="ARBA00022917"/>
    </source>
</evidence>
<dbReference type="SUPFAM" id="SSF55200">
    <property type="entry name" value="Translation initiation factor IF3, C-terminal domain"/>
    <property type="match status" value="1"/>
</dbReference>
<dbReference type="Gene3D" id="3.10.20.80">
    <property type="entry name" value="Translation initiation factor 3 (IF-3), N-terminal domain"/>
    <property type="match status" value="1"/>
</dbReference>
<dbReference type="PANTHER" id="PTHR10938:SF0">
    <property type="entry name" value="TRANSLATION INITIATION FACTOR IF-3, MITOCHONDRIAL"/>
    <property type="match status" value="1"/>
</dbReference>
<organism evidence="7 8">
    <name type="scientific">Candidatus Harrisonbacteria bacterium RIFCSPLOWO2_01_FULL_44_18</name>
    <dbReference type="NCBI Taxonomy" id="1798407"/>
    <lineage>
        <taxon>Bacteria</taxon>
        <taxon>Candidatus Harrisoniibacteriota</taxon>
    </lineage>
</organism>
<keyword evidence="2 7" id="KW-0396">Initiation factor</keyword>
<evidence type="ECO:0000259" key="6">
    <source>
        <dbReference type="Pfam" id="PF05198"/>
    </source>
</evidence>
<dbReference type="Gene3D" id="3.30.110.10">
    <property type="entry name" value="Translation initiation factor 3 (IF-3), C-terminal domain"/>
    <property type="match status" value="1"/>
</dbReference>
<dbReference type="GO" id="GO:0003743">
    <property type="term" value="F:translation initiation factor activity"/>
    <property type="evidence" value="ECO:0007669"/>
    <property type="project" value="UniProtKB-UniRule"/>
</dbReference>
<dbReference type="PANTHER" id="PTHR10938">
    <property type="entry name" value="TRANSLATION INITIATION FACTOR IF-3"/>
    <property type="match status" value="1"/>
</dbReference>
<accession>A0A1G1ZNE7</accession>
<dbReference type="Pfam" id="PF00707">
    <property type="entry name" value="IF3_C"/>
    <property type="match status" value="1"/>
</dbReference>
<dbReference type="STRING" id="1798407.A3A16_03605"/>
<gene>
    <name evidence="7" type="ORF">A3A16_03605</name>
</gene>
<evidence type="ECO:0000313" key="8">
    <source>
        <dbReference type="Proteomes" id="UP000177942"/>
    </source>
</evidence>
<name>A0A1G1ZNE7_9BACT</name>
<dbReference type="GO" id="GO:0043022">
    <property type="term" value="F:ribosome binding"/>
    <property type="evidence" value="ECO:0007669"/>
    <property type="project" value="TreeGrafter"/>
</dbReference>
<dbReference type="Pfam" id="PF05198">
    <property type="entry name" value="IF3_N"/>
    <property type="match status" value="1"/>
</dbReference>
<protein>
    <recommendedName>
        <fullName evidence="4">Translation initiation factor IF-3</fullName>
    </recommendedName>
</protein>
<dbReference type="SUPFAM" id="SSF54364">
    <property type="entry name" value="Translation initiation factor IF3, N-terminal domain"/>
    <property type="match status" value="1"/>
</dbReference>
<sequence length="142" mass="16286">MSKEAALNLAREKELDLIEISPLAQPPVARIMSFDKYRYQQGKKEKNQRVKQKGGELKQVQISVGEARHDLEHKAQKIEEFFEAGNIVEILLVLKGRQKANKDWAKYKLSEFLKILPEHQVLLQPRFGGKGFSLQISKPAHP</sequence>
<dbReference type="InterPro" id="IPR036788">
    <property type="entry name" value="T_IF-3_C_sf"/>
</dbReference>
<dbReference type="GO" id="GO:0032790">
    <property type="term" value="P:ribosome disassembly"/>
    <property type="evidence" value="ECO:0007669"/>
    <property type="project" value="TreeGrafter"/>
</dbReference>
<reference evidence="7 8" key="1">
    <citation type="journal article" date="2016" name="Nat. Commun.">
        <title>Thousands of microbial genomes shed light on interconnected biogeochemical processes in an aquifer system.</title>
        <authorList>
            <person name="Anantharaman K."/>
            <person name="Brown C.T."/>
            <person name="Hug L.A."/>
            <person name="Sharon I."/>
            <person name="Castelle C.J."/>
            <person name="Probst A.J."/>
            <person name="Thomas B.C."/>
            <person name="Singh A."/>
            <person name="Wilkins M.J."/>
            <person name="Karaoz U."/>
            <person name="Brodie E.L."/>
            <person name="Williams K.H."/>
            <person name="Hubbard S.S."/>
            <person name="Banfield J.F."/>
        </authorList>
    </citation>
    <scope>NUCLEOTIDE SEQUENCE [LARGE SCALE GENOMIC DNA]</scope>
</reference>
<dbReference type="GO" id="GO:0005737">
    <property type="term" value="C:cytoplasm"/>
    <property type="evidence" value="ECO:0007669"/>
    <property type="project" value="UniProtKB-ARBA"/>
</dbReference>
<feature type="domain" description="Translation initiation factor 3 N-terminal" evidence="6">
    <location>
        <begin position="1"/>
        <end position="47"/>
    </location>
</feature>
<evidence type="ECO:0000313" key="7">
    <source>
        <dbReference type="EMBL" id="OGY65676.1"/>
    </source>
</evidence>
<dbReference type="InterPro" id="IPR019815">
    <property type="entry name" value="Translation_initiation_fac_3_C"/>
</dbReference>
<dbReference type="InterPro" id="IPR036787">
    <property type="entry name" value="T_IF-3_N_sf"/>
</dbReference>